<keyword evidence="10" id="KW-0808">Transferase</keyword>
<dbReference type="FunFam" id="3.30.1490.20:FF:000010">
    <property type="entry name" value="Phosphoenolpyruvate synthase"/>
    <property type="match status" value="1"/>
</dbReference>
<dbReference type="NCBIfam" id="NF004877">
    <property type="entry name" value="PRK06241.1-2"/>
    <property type="match status" value="1"/>
</dbReference>
<protein>
    <recommendedName>
        <fullName evidence="6">Rifampicin phosphotransferase</fullName>
        <ecNumber evidence="5">2.7.9.6</ecNumber>
    </recommendedName>
    <alternativeName>
        <fullName evidence="7">Rifampin phosphotransferase</fullName>
    </alternativeName>
</protein>
<dbReference type="PANTHER" id="PTHR43615">
    <property type="entry name" value="PHOSPHOENOLPYRUVATE SYNTHASE-RELATED"/>
    <property type="match status" value="1"/>
</dbReference>
<dbReference type="InterPro" id="IPR051549">
    <property type="entry name" value="PEP_Utilizing_Enz"/>
</dbReference>
<evidence type="ECO:0000313" key="11">
    <source>
        <dbReference type="Proteomes" id="UP000675664"/>
    </source>
</evidence>
<keyword evidence="2" id="KW-0067">ATP-binding</keyword>
<keyword evidence="11" id="KW-1185">Reference proteome</keyword>
<dbReference type="InterPro" id="IPR013815">
    <property type="entry name" value="ATP_grasp_subdomain_1"/>
</dbReference>
<dbReference type="PANTHER" id="PTHR43615:SF1">
    <property type="entry name" value="PPDK_N DOMAIN-CONTAINING PROTEIN"/>
    <property type="match status" value="1"/>
</dbReference>
<dbReference type="SUPFAM" id="SSF56059">
    <property type="entry name" value="Glutathione synthetase ATP-binding domain-like"/>
    <property type="match status" value="1"/>
</dbReference>
<dbReference type="Proteomes" id="UP000675664">
    <property type="component" value="Unassembled WGS sequence"/>
</dbReference>
<dbReference type="NCBIfam" id="NF004878">
    <property type="entry name" value="PRK06241.1-3"/>
    <property type="match status" value="1"/>
</dbReference>
<keyword evidence="1" id="KW-0547">Nucleotide-binding</keyword>
<dbReference type="NCBIfam" id="NF041857">
    <property type="entry name" value="RIF_Ptrans_rph"/>
    <property type="match status" value="1"/>
</dbReference>
<evidence type="ECO:0000256" key="3">
    <source>
        <dbReference type="ARBA" id="ARBA00051922"/>
    </source>
</evidence>
<proteinExistence type="inferred from homology"/>
<dbReference type="Gene3D" id="3.30.470.20">
    <property type="entry name" value="ATP-grasp fold, B domain"/>
    <property type="match status" value="1"/>
</dbReference>
<dbReference type="NCBIfam" id="NF004879">
    <property type="entry name" value="PRK06241.1-4"/>
    <property type="match status" value="1"/>
</dbReference>
<dbReference type="Pfam" id="PF01326">
    <property type="entry name" value="PPDK_N"/>
    <property type="match status" value="1"/>
</dbReference>
<dbReference type="Pfam" id="PF00391">
    <property type="entry name" value="PEP-utilizers"/>
    <property type="match status" value="1"/>
</dbReference>
<gene>
    <name evidence="10" type="primary">ppsA</name>
    <name evidence="10" type="ORF">KCX82_19220</name>
</gene>
<dbReference type="SUPFAM" id="SSF52009">
    <property type="entry name" value="Phosphohistidine domain"/>
    <property type="match status" value="1"/>
</dbReference>
<dbReference type="GO" id="GO:0005524">
    <property type="term" value="F:ATP binding"/>
    <property type="evidence" value="ECO:0007669"/>
    <property type="project" value="UniProtKB-KW"/>
</dbReference>
<evidence type="ECO:0000259" key="9">
    <source>
        <dbReference type="Pfam" id="PF01326"/>
    </source>
</evidence>
<dbReference type="GO" id="GO:0016301">
    <property type="term" value="F:kinase activity"/>
    <property type="evidence" value="ECO:0007669"/>
    <property type="project" value="InterPro"/>
</dbReference>
<dbReference type="Gene3D" id="3.30.1490.20">
    <property type="entry name" value="ATP-grasp fold, A domain"/>
    <property type="match status" value="1"/>
</dbReference>
<reference evidence="10" key="2">
    <citation type="submission" date="2021-04" db="EMBL/GenBank/DDBJ databases">
        <authorList>
            <person name="Liu J."/>
        </authorList>
    </citation>
    <scope>NUCLEOTIDE SEQUENCE</scope>
    <source>
        <strain evidence="10">BAD-6</strain>
    </source>
</reference>
<dbReference type="InterPro" id="IPR008279">
    <property type="entry name" value="PEP-util_enz_mobile_dom"/>
</dbReference>
<feature type="domain" description="PEP-utilising enzyme mobile" evidence="8">
    <location>
        <begin position="796"/>
        <end position="866"/>
    </location>
</feature>
<evidence type="ECO:0000256" key="5">
    <source>
        <dbReference type="ARBA" id="ARBA00066332"/>
    </source>
</evidence>
<evidence type="ECO:0000256" key="1">
    <source>
        <dbReference type="ARBA" id="ARBA00022741"/>
    </source>
</evidence>
<evidence type="ECO:0000256" key="4">
    <source>
        <dbReference type="ARBA" id="ARBA00061332"/>
    </source>
</evidence>
<reference evidence="10" key="1">
    <citation type="submission" date="2021-04" db="EMBL/GenBank/DDBJ databases">
        <title>Sinoanaerobacter chloroacetimidivorans sp. nov., an obligate anaerobic bacterium isolated from anaerobic sludge.</title>
        <authorList>
            <person name="Bao Y."/>
        </authorList>
    </citation>
    <scope>NUCLEOTIDE SEQUENCE</scope>
    <source>
        <strain evidence="10">BAD-6</strain>
    </source>
</reference>
<dbReference type="InterPro" id="IPR002192">
    <property type="entry name" value="PPDK_AMP/ATP-bd"/>
</dbReference>
<evidence type="ECO:0000256" key="6">
    <source>
        <dbReference type="ARBA" id="ARBA00074400"/>
    </source>
</evidence>
<evidence type="ECO:0000256" key="7">
    <source>
        <dbReference type="ARBA" id="ARBA00076136"/>
    </source>
</evidence>
<evidence type="ECO:0000256" key="2">
    <source>
        <dbReference type="ARBA" id="ARBA00022840"/>
    </source>
</evidence>
<evidence type="ECO:0000313" key="10">
    <source>
        <dbReference type="EMBL" id="MBR0600019.1"/>
    </source>
</evidence>
<dbReference type="AlphaFoldDB" id="A0A8J7W3V0"/>
<evidence type="ECO:0000259" key="8">
    <source>
        <dbReference type="Pfam" id="PF00391"/>
    </source>
</evidence>
<dbReference type="RefSeq" id="WP_227020150.1">
    <property type="nucleotide sequence ID" value="NZ_JAGSND010000019.1"/>
</dbReference>
<organism evidence="10 11">
    <name type="scientific">Sinanaerobacter chloroacetimidivorans</name>
    <dbReference type="NCBI Taxonomy" id="2818044"/>
    <lineage>
        <taxon>Bacteria</taxon>
        <taxon>Bacillati</taxon>
        <taxon>Bacillota</taxon>
        <taxon>Clostridia</taxon>
        <taxon>Peptostreptococcales</taxon>
        <taxon>Anaerovoracaceae</taxon>
        <taxon>Sinanaerobacter</taxon>
    </lineage>
</organism>
<sequence length="872" mass="97218">MKPYVLNFLEIDKTKLSAVGGKGANLGELAGIDGIRVPEGFCITTDAYRKFTENNAQLKELLEKLVGVKSDEKDLISEISGSIRSVIENSSMPKEVENAIIEALSPFDRQQAFAVRSSATAEDLPGASFAGQQDTYLNIRGQEEILKHVIKCWASLFTDRAMIYRIQNGFDHRKVLLSVVIQKMVMSEVSGILFTSDPLTSDRKTMSIDAGFGLGEALVSGLVNPDTYKVQDGVIVSKRTGIQTLEVRAAEGGGTHEMKIEEGRQKNQALTETQILRLAGIGRKIEDHFRCPQDIEWCLAAGEFYIVQSRPITTLFPAPESRDNVKRVYMSVGHMQVMTDPILPLGISFFEFASLFPVDRAGGRIYVDITFDLTTPQGRRMVKQKVDNMDPLMASAVRKVMENNDYIKGLPKGKGNLLKGANLLPWIKEAFRMYRKNDPTILDEMIRLNENSLQKLEQSLRNLSGDEVFDFILEDKKELQARLFDATGFGAVLACQYVSGWINRNTEKWLGEKNITNSLSKSVEHNVTSEMGLAICGVADVVRKYPEVREYFAHADDESFFDGLLKLQGGAETEAVIRDFLQKYGMRCPAEIDITKPRFDEKPTQLIPVILSDVKLLNPGEHIVKFEQGKHEAKVKEDEIIRCLQKLPGGAKKAKKAKKRISVFRNFVGAREYPKYFWVSRFAIYKRALLKEAEKLAAAGVINNVNDVFYLYFDEFREAVRTGRADQTLIENRKNEYARYEKLTPPRIILSDGEVPSGEYNASSTPEDALIGVPVSPGVVEGRARVVSRLEDAHVETGDILVTPFTDPSWTPVFVTIAGLVTEVGGEMSHGAVITREYGLPAVVGVENATKLIKDGQRLRLNGTDGYVEILG</sequence>
<comment type="caution">
    <text evidence="10">The sequence shown here is derived from an EMBL/GenBank/DDBJ whole genome shotgun (WGS) entry which is preliminary data.</text>
</comment>
<name>A0A8J7W3V0_9FIRM</name>
<dbReference type="InterPro" id="IPR036637">
    <property type="entry name" value="Phosphohistidine_dom_sf"/>
</dbReference>
<feature type="domain" description="Pyruvate phosphate dikinase AMP/ATP-binding" evidence="9">
    <location>
        <begin position="18"/>
        <end position="315"/>
    </location>
</feature>
<dbReference type="Gene3D" id="3.50.30.10">
    <property type="entry name" value="Phosphohistidine domain"/>
    <property type="match status" value="1"/>
</dbReference>
<comment type="catalytic activity">
    <reaction evidence="3">
        <text>rifampicin + ATP + H2O = 21-phosphorifampicin + AMP + phosphate + 2 H(+)</text>
        <dbReference type="Rhea" id="RHEA:56304"/>
        <dbReference type="ChEBI" id="CHEBI:15377"/>
        <dbReference type="ChEBI" id="CHEBI:15378"/>
        <dbReference type="ChEBI" id="CHEBI:30616"/>
        <dbReference type="ChEBI" id="CHEBI:43474"/>
        <dbReference type="ChEBI" id="CHEBI:71365"/>
        <dbReference type="ChEBI" id="CHEBI:140195"/>
        <dbReference type="ChEBI" id="CHEBI:456215"/>
        <dbReference type="EC" id="2.7.9.6"/>
    </reaction>
    <physiologicalReaction direction="left-to-right" evidence="3">
        <dbReference type="Rhea" id="RHEA:56305"/>
    </physiologicalReaction>
</comment>
<comment type="similarity">
    <text evidence="4">Belongs to the rifampicin phosphotransferase family.</text>
</comment>
<dbReference type="EC" id="2.7.9.6" evidence="5"/>
<dbReference type="FunFam" id="3.50.30.10:FF:000007">
    <property type="entry name" value="Phosphoenolpyruvate synthase"/>
    <property type="match status" value="1"/>
</dbReference>
<dbReference type="EMBL" id="JAGSND010000019">
    <property type="protein sequence ID" value="MBR0600019.1"/>
    <property type="molecule type" value="Genomic_DNA"/>
</dbReference>
<accession>A0A8J7W3V0</accession>